<dbReference type="Proteomes" id="UP000007015">
    <property type="component" value="Chromosome 12"/>
</dbReference>
<feature type="compositionally biased region" description="Acidic residues" evidence="1">
    <location>
        <begin position="60"/>
        <end position="71"/>
    </location>
</feature>
<gene>
    <name evidence="2" type="ORF">OsI_38197</name>
</gene>
<dbReference type="AlphaFoldDB" id="B8BPF6"/>
<dbReference type="HOGENOM" id="CLU_697157_0_0_1"/>
<reference evidence="2 3" key="1">
    <citation type="journal article" date="2005" name="PLoS Biol.">
        <title>The genomes of Oryza sativa: a history of duplications.</title>
        <authorList>
            <person name="Yu J."/>
            <person name="Wang J."/>
            <person name="Lin W."/>
            <person name="Li S."/>
            <person name="Li H."/>
            <person name="Zhou J."/>
            <person name="Ni P."/>
            <person name="Dong W."/>
            <person name="Hu S."/>
            <person name="Zeng C."/>
            <person name="Zhang J."/>
            <person name="Zhang Y."/>
            <person name="Li R."/>
            <person name="Xu Z."/>
            <person name="Li S."/>
            <person name="Li X."/>
            <person name="Zheng H."/>
            <person name="Cong L."/>
            <person name="Lin L."/>
            <person name="Yin J."/>
            <person name="Geng J."/>
            <person name="Li G."/>
            <person name="Shi J."/>
            <person name="Liu J."/>
            <person name="Lv H."/>
            <person name="Li J."/>
            <person name="Wang J."/>
            <person name="Deng Y."/>
            <person name="Ran L."/>
            <person name="Shi X."/>
            <person name="Wang X."/>
            <person name="Wu Q."/>
            <person name="Li C."/>
            <person name="Ren X."/>
            <person name="Wang J."/>
            <person name="Wang X."/>
            <person name="Li D."/>
            <person name="Liu D."/>
            <person name="Zhang X."/>
            <person name="Ji Z."/>
            <person name="Zhao W."/>
            <person name="Sun Y."/>
            <person name="Zhang Z."/>
            <person name="Bao J."/>
            <person name="Han Y."/>
            <person name="Dong L."/>
            <person name="Ji J."/>
            <person name="Chen P."/>
            <person name="Wu S."/>
            <person name="Liu J."/>
            <person name="Xiao Y."/>
            <person name="Bu D."/>
            <person name="Tan J."/>
            <person name="Yang L."/>
            <person name="Ye C."/>
            <person name="Zhang J."/>
            <person name="Xu J."/>
            <person name="Zhou Y."/>
            <person name="Yu Y."/>
            <person name="Zhang B."/>
            <person name="Zhuang S."/>
            <person name="Wei H."/>
            <person name="Liu B."/>
            <person name="Lei M."/>
            <person name="Yu H."/>
            <person name="Li Y."/>
            <person name="Xu H."/>
            <person name="Wei S."/>
            <person name="He X."/>
            <person name="Fang L."/>
            <person name="Zhang Z."/>
            <person name="Zhang Y."/>
            <person name="Huang X."/>
            <person name="Su Z."/>
            <person name="Tong W."/>
            <person name="Li J."/>
            <person name="Tong Z."/>
            <person name="Li S."/>
            <person name="Ye J."/>
            <person name="Wang L."/>
            <person name="Fang L."/>
            <person name="Lei T."/>
            <person name="Chen C."/>
            <person name="Chen H."/>
            <person name="Xu Z."/>
            <person name="Li H."/>
            <person name="Huang H."/>
            <person name="Zhang F."/>
            <person name="Xu H."/>
            <person name="Li N."/>
            <person name="Zhao C."/>
            <person name="Li S."/>
            <person name="Dong L."/>
            <person name="Huang Y."/>
            <person name="Li L."/>
            <person name="Xi Y."/>
            <person name="Qi Q."/>
            <person name="Li W."/>
            <person name="Zhang B."/>
            <person name="Hu W."/>
            <person name="Zhang Y."/>
            <person name="Tian X."/>
            <person name="Jiao Y."/>
            <person name="Liang X."/>
            <person name="Jin J."/>
            <person name="Gao L."/>
            <person name="Zheng W."/>
            <person name="Hao B."/>
            <person name="Liu S."/>
            <person name="Wang W."/>
            <person name="Yuan L."/>
            <person name="Cao M."/>
            <person name="McDermott J."/>
            <person name="Samudrala R."/>
            <person name="Wang J."/>
            <person name="Wong G.K."/>
            <person name="Yang H."/>
        </authorList>
    </citation>
    <scope>NUCLEOTIDE SEQUENCE [LARGE SCALE GENOMIC DNA]</scope>
    <source>
        <strain evidence="3">cv. 93-11</strain>
    </source>
</reference>
<evidence type="ECO:0000313" key="3">
    <source>
        <dbReference type="Proteomes" id="UP000007015"/>
    </source>
</evidence>
<proteinExistence type="predicted"/>
<feature type="region of interest" description="Disordered" evidence="1">
    <location>
        <begin position="54"/>
        <end position="82"/>
    </location>
</feature>
<keyword evidence="3" id="KW-1185">Reference proteome</keyword>
<dbReference type="EMBL" id="CM000137">
    <property type="protein sequence ID" value="EEC69204.1"/>
    <property type="molecule type" value="Genomic_DNA"/>
</dbReference>
<protein>
    <submittedName>
        <fullName evidence="2">Uncharacterized protein</fullName>
    </submittedName>
</protein>
<evidence type="ECO:0000256" key="1">
    <source>
        <dbReference type="SAM" id="MobiDB-lite"/>
    </source>
</evidence>
<evidence type="ECO:0000313" key="2">
    <source>
        <dbReference type="EMBL" id="EEC69204.1"/>
    </source>
</evidence>
<organism evidence="2 3">
    <name type="scientific">Oryza sativa subsp. indica</name>
    <name type="common">Rice</name>
    <dbReference type="NCBI Taxonomy" id="39946"/>
    <lineage>
        <taxon>Eukaryota</taxon>
        <taxon>Viridiplantae</taxon>
        <taxon>Streptophyta</taxon>
        <taxon>Embryophyta</taxon>
        <taxon>Tracheophyta</taxon>
        <taxon>Spermatophyta</taxon>
        <taxon>Magnoliopsida</taxon>
        <taxon>Liliopsida</taxon>
        <taxon>Poales</taxon>
        <taxon>Poaceae</taxon>
        <taxon>BOP clade</taxon>
        <taxon>Oryzoideae</taxon>
        <taxon>Oryzeae</taxon>
        <taxon>Oryzinae</taxon>
        <taxon>Oryza</taxon>
        <taxon>Oryza sativa</taxon>
    </lineage>
</organism>
<accession>B8BPF6</accession>
<dbReference type="Gramene" id="BGIOSGA037330-TA">
    <property type="protein sequence ID" value="BGIOSGA037330-PA"/>
    <property type="gene ID" value="BGIOSGA037330"/>
</dbReference>
<sequence length="390" mass="44155">MEMLEQLYIETDNSEMKGMDLTLCGHVVAQSLRADILVDEKKLASCIHAKGDDCTRNQTDVEDEKTWDDENGSQQNIDMDDARENTNGLNSDFDYFTLNNMHQPFTEEQDDGGHTSTHHVFTAEQPKVETSSILTAIMDQLMQLQQSLQHVDNKLSSKLISLETICLQNRLDIQDIKSKLCKPSTYTTVRKNAIQGINQLRSSTCHQTASTIGARLRRPEGRVIKPTFQSQTDFVYYKNSFAMAQTTSKEPKDLTLLDEITISFISKSKKRKLSTIANIDIFSETLMPLVRPIDAPSKSKWLGGSIFLPLNRDKSHCWSCGLFALKCMEHWNGKDLSPEFHEMDTTTTFRAKVASTLINSTMNEVIQVQEELKQLCIETTKQGNPKADEN</sequence>
<name>B8BPF6_ORYSI</name>